<dbReference type="KEGG" id="woc:BA177_17855"/>
<dbReference type="InterPro" id="IPR045851">
    <property type="entry name" value="AMP-bd_C_sf"/>
</dbReference>
<dbReference type="InterPro" id="IPR042099">
    <property type="entry name" value="ANL_N_sf"/>
</dbReference>
<evidence type="ECO:0000256" key="11">
    <source>
        <dbReference type="ARBA" id="ARBA00023136"/>
    </source>
</evidence>
<dbReference type="PANTHER" id="PTHR43767:SF8">
    <property type="entry name" value="LONG-CHAIN-FATTY-ACID--COA LIGASE"/>
    <property type="match status" value="1"/>
</dbReference>
<sequence>MDKPWLKSYPEGVPAEVPEPPYKSLLDMINHCLHKFADRPAYTCMGTTFSHRDLDQKSRDFAAYLQKNLGLVKGQRVAIMLPNVLQYPVALFGLFRAGLVAVNVNPLYTARELKHQLKDSGACAIVILDNFASVLEEVIAETDVQHVITTQVGDCLSFPKGAIVNLVLKYVKRAVPAYKLPTAVTMNDALRAGAAQDLAPMQLGYADIAFLQYTGGTTGVSKGAMLSHRNMVYNVHQGQAWQGGVFDKIDNLVAITALPLYHIFSLEANCLGILLEGGHNILITNPRDMPGFVKEMGKHPFVYITGVNTLFAGLVNTPGFGNIDFSHLALTVGGGMAVQESVAKRWQEITGKTIVQAYGLTETSPAAIINPVNIKSFSKAIGLPISSTDVCICTDDGKKLAYDEIGEICIRGPQVMAGYWQRPEDTAAVMFDGGWLRTGDVGRMNADGFVFIEDRKKDMILVSGFNVYPNEIEGIVSELDGVLEVAAVGAPHDKSGEVVKLFVVRKDPSLTAEQIIAYCRENMTGYKVPKEVVFRQELPKTNVGKILRRELRDE</sequence>
<evidence type="ECO:0000256" key="5">
    <source>
        <dbReference type="ARBA" id="ARBA00022598"/>
    </source>
</evidence>
<evidence type="ECO:0000256" key="1">
    <source>
        <dbReference type="ARBA" id="ARBA00001946"/>
    </source>
</evidence>
<dbReference type="EMBL" id="CP016268">
    <property type="protein sequence ID" value="ANO52803.1"/>
    <property type="molecule type" value="Genomic_DNA"/>
</dbReference>
<dbReference type="InterPro" id="IPR050237">
    <property type="entry name" value="ATP-dep_AMP-bd_enzyme"/>
</dbReference>
<dbReference type="InterPro" id="IPR025110">
    <property type="entry name" value="AMP-bd_C"/>
</dbReference>
<evidence type="ECO:0000256" key="4">
    <source>
        <dbReference type="ARBA" id="ARBA00006432"/>
    </source>
</evidence>
<keyword evidence="18" id="KW-1185">Reference proteome</keyword>
<comment type="cofactor">
    <cofactor evidence="1">
        <name>Mg(2+)</name>
        <dbReference type="ChEBI" id="CHEBI:18420"/>
    </cofactor>
</comment>
<dbReference type="STRING" id="1548547.BA177_17855"/>
<dbReference type="CDD" id="cd05936">
    <property type="entry name" value="FC-FACS_FadD_like"/>
    <property type="match status" value="1"/>
</dbReference>
<evidence type="ECO:0000256" key="6">
    <source>
        <dbReference type="ARBA" id="ARBA00022741"/>
    </source>
</evidence>
<evidence type="ECO:0000259" key="16">
    <source>
        <dbReference type="Pfam" id="PF13193"/>
    </source>
</evidence>
<accession>A0A193LK45</accession>
<evidence type="ECO:0000313" key="18">
    <source>
        <dbReference type="Proteomes" id="UP000092695"/>
    </source>
</evidence>
<keyword evidence="8" id="KW-0067">ATP-binding</keyword>
<dbReference type="PROSITE" id="PS00455">
    <property type="entry name" value="AMP_BINDING"/>
    <property type="match status" value="1"/>
</dbReference>
<organism evidence="17 18">
    <name type="scientific">Woeseia oceani</name>
    <dbReference type="NCBI Taxonomy" id="1548547"/>
    <lineage>
        <taxon>Bacteria</taxon>
        <taxon>Pseudomonadati</taxon>
        <taxon>Pseudomonadota</taxon>
        <taxon>Gammaproteobacteria</taxon>
        <taxon>Woeseiales</taxon>
        <taxon>Woeseiaceae</taxon>
        <taxon>Woeseia</taxon>
    </lineage>
</organism>
<gene>
    <name evidence="17" type="ORF">BA177_17855</name>
</gene>
<dbReference type="Gene3D" id="3.40.50.12780">
    <property type="entry name" value="N-terminal domain of ligase-like"/>
    <property type="match status" value="1"/>
</dbReference>
<reference evidence="17 18" key="1">
    <citation type="submission" date="2016-06" db="EMBL/GenBank/DDBJ databases">
        <title>Complete genome sequence of a deep-branching marine Gamma Proteobacterium Woeseia oceani type strain XK5.</title>
        <authorList>
            <person name="Mu D."/>
            <person name="Du Z."/>
        </authorList>
    </citation>
    <scope>NUCLEOTIDE SEQUENCE [LARGE SCALE GENOMIC DNA]</scope>
    <source>
        <strain evidence="17 18">XK5</strain>
    </source>
</reference>
<feature type="domain" description="AMP-binding enzyme C-terminal" evidence="16">
    <location>
        <begin position="471"/>
        <end position="545"/>
    </location>
</feature>
<dbReference type="GO" id="GO:0016020">
    <property type="term" value="C:membrane"/>
    <property type="evidence" value="ECO:0007669"/>
    <property type="project" value="UniProtKB-SubCell"/>
</dbReference>
<proteinExistence type="inferred from homology"/>
<evidence type="ECO:0000256" key="13">
    <source>
        <dbReference type="ARBA" id="ARBA00039545"/>
    </source>
</evidence>
<evidence type="ECO:0000256" key="8">
    <source>
        <dbReference type="ARBA" id="ARBA00022840"/>
    </source>
</evidence>
<comment type="similarity">
    <text evidence="4">Belongs to the ATP-dependent AMP-binding enzyme family.</text>
</comment>
<dbReference type="Gene3D" id="3.30.300.30">
    <property type="match status" value="1"/>
</dbReference>
<evidence type="ECO:0000256" key="12">
    <source>
        <dbReference type="ARBA" id="ARBA00026121"/>
    </source>
</evidence>
<dbReference type="Pfam" id="PF13193">
    <property type="entry name" value="AMP-binding_C"/>
    <property type="match status" value="1"/>
</dbReference>
<evidence type="ECO:0000256" key="7">
    <source>
        <dbReference type="ARBA" id="ARBA00022832"/>
    </source>
</evidence>
<keyword evidence="6" id="KW-0547">Nucleotide-binding</keyword>
<dbReference type="GO" id="GO:0005524">
    <property type="term" value="F:ATP binding"/>
    <property type="evidence" value="ECO:0007669"/>
    <property type="project" value="UniProtKB-KW"/>
</dbReference>
<comment type="subcellular location">
    <subcellularLocation>
        <location evidence="2">Membrane</location>
        <topology evidence="2">Peripheral membrane protein</topology>
    </subcellularLocation>
</comment>
<keyword evidence="5 17" id="KW-0436">Ligase</keyword>
<keyword evidence="9" id="KW-0460">Magnesium</keyword>
<dbReference type="InterPro" id="IPR000873">
    <property type="entry name" value="AMP-dep_synth/lig_dom"/>
</dbReference>
<evidence type="ECO:0000256" key="2">
    <source>
        <dbReference type="ARBA" id="ARBA00004170"/>
    </source>
</evidence>
<feature type="domain" description="AMP-dependent synthetase/ligase" evidence="15">
    <location>
        <begin position="34"/>
        <end position="420"/>
    </location>
</feature>
<comment type="pathway">
    <text evidence="3">Lipid metabolism; fatty acid beta-oxidation.</text>
</comment>
<dbReference type="PANTHER" id="PTHR43767">
    <property type="entry name" value="LONG-CHAIN-FATTY-ACID--COA LIGASE"/>
    <property type="match status" value="1"/>
</dbReference>
<evidence type="ECO:0000256" key="14">
    <source>
        <dbReference type="ARBA" id="ARBA00042773"/>
    </source>
</evidence>
<evidence type="ECO:0000256" key="9">
    <source>
        <dbReference type="ARBA" id="ARBA00022842"/>
    </source>
</evidence>
<dbReference type="RefSeq" id="WP_068618487.1">
    <property type="nucleotide sequence ID" value="NZ_CP016268.1"/>
</dbReference>
<dbReference type="SUPFAM" id="SSF56801">
    <property type="entry name" value="Acetyl-CoA synthetase-like"/>
    <property type="match status" value="1"/>
</dbReference>
<protein>
    <recommendedName>
        <fullName evidence="13">Long-chain-fatty-acid--CoA ligase</fullName>
        <ecNumber evidence="12">6.2.1.3</ecNumber>
    </recommendedName>
    <alternativeName>
        <fullName evidence="14">Long-chain acyl-CoA synthetase</fullName>
    </alternativeName>
</protein>
<dbReference type="Proteomes" id="UP000092695">
    <property type="component" value="Chromosome"/>
</dbReference>
<keyword evidence="11" id="KW-0472">Membrane</keyword>
<evidence type="ECO:0000259" key="15">
    <source>
        <dbReference type="Pfam" id="PF00501"/>
    </source>
</evidence>
<dbReference type="FunFam" id="3.40.50.12780:FF:000003">
    <property type="entry name" value="Long-chain-fatty-acid--CoA ligase FadD"/>
    <property type="match status" value="1"/>
</dbReference>
<keyword evidence="10" id="KW-0443">Lipid metabolism</keyword>
<dbReference type="GO" id="GO:0004467">
    <property type="term" value="F:long-chain fatty acid-CoA ligase activity"/>
    <property type="evidence" value="ECO:0007669"/>
    <property type="project" value="UniProtKB-EC"/>
</dbReference>
<evidence type="ECO:0000256" key="10">
    <source>
        <dbReference type="ARBA" id="ARBA00023098"/>
    </source>
</evidence>
<dbReference type="FunFam" id="3.30.300.30:FF:000006">
    <property type="entry name" value="Long-chain-fatty-acid--CoA ligase FadD"/>
    <property type="match status" value="1"/>
</dbReference>
<evidence type="ECO:0000256" key="3">
    <source>
        <dbReference type="ARBA" id="ARBA00005005"/>
    </source>
</evidence>
<dbReference type="InterPro" id="IPR020845">
    <property type="entry name" value="AMP-binding_CS"/>
</dbReference>
<dbReference type="Pfam" id="PF00501">
    <property type="entry name" value="AMP-binding"/>
    <property type="match status" value="1"/>
</dbReference>
<dbReference type="EC" id="6.2.1.3" evidence="12"/>
<name>A0A193LK45_9GAMM</name>
<dbReference type="AlphaFoldDB" id="A0A193LK45"/>
<keyword evidence="7" id="KW-0276">Fatty acid metabolism</keyword>
<evidence type="ECO:0000313" key="17">
    <source>
        <dbReference type="EMBL" id="ANO52803.1"/>
    </source>
</evidence>